<gene>
    <name evidence="2" type="ORF">DDE83_009203</name>
</gene>
<protein>
    <submittedName>
        <fullName evidence="2">Uncharacterized protein</fullName>
    </submittedName>
</protein>
<keyword evidence="3" id="KW-1185">Reference proteome</keyword>
<feature type="region of interest" description="Disordered" evidence="1">
    <location>
        <begin position="1"/>
        <end position="20"/>
    </location>
</feature>
<name>A0A364MR72_STELY</name>
<dbReference type="Proteomes" id="UP000249619">
    <property type="component" value="Unassembled WGS sequence"/>
</dbReference>
<evidence type="ECO:0000256" key="1">
    <source>
        <dbReference type="SAM" id="MobiDB-lite"/>
    </source>
</evidence>
<organism evidence="2 3">
    <name type="scientific">Stemphylium lycopersici</name>
    <name type="common">Tomato gray leaf spot disease fungus</name>
    <name type="synonym">Thyrospora lycopersici</name>
    <dbReference type="NCBI Taxonomy" id="183478"/>
    <lineage>
        <taxon>Eukaryota</taxon>
        <taxon>Fungi</taxon>
        <taxon>Dikarya</taxon>
        <taxon>Ascomycota</taxon>
        <taxon>Pezizomycotina</taxon>
        <taxon>Dothideomycetes</taxon>
        <taxon>Pleosporomycetidae</taxon>
        <taxon>Pleosporales</taxon>
        <taxon>Pleosporineae</taxon>
        <taxon>Pleosporaceae</taxon>
        <taxon>Stemphylium</taxon>
    </lineage>
</organism>
<dbReference type="OrthoDB" id="3791143at2759"/>
<evidence type="ECO:0000313" key="3">
    <source>
        <dbReference type="Proteomes" id="UP000249619"/>
    </source>
</evidence>
<dbReference type="EMBL" id="QGDH01000586">
    <property type="protein sequence ID" value="RAQ99183.1"/>
    <property type="molecule type" value="Genomic_DNA"/>
</dbReference>
<accession>A0A364MR72</accession>
<sequence length="126" mass="14472">MTPTKRASDDLTRPRKRVRSFTARGTVTTTRFAPNEGSERVTAASSAAALDNETLQEALDASLMDDFEGVDCRRLRKYTKPLSSQKSRKSWIYRYGYRVALLKDPNKLYFVLRHCYEHKCTETVTT</sequence>
<comment type="caution">
    <text evidence="2">The sequence shown here is derived from an EMBL/GenBank/DDBJ whole genome shotgun (WGS) entry which is preliminary data.</text>
</comment>
<feature type="compositionally biased region" description="Basic and acidic residues" evidence="1">
    <location>
        <begin position="1"/>
        <end position="13"/>
    </location>
</feature>
<reference evidence="3" key="1">
    <citation type="submission" date="2018-05" db="EMBL/GenBank/DDBJ databases">
        <title>Draft genome sequence of Stemphylium lycopersici strain CIDEFI 213.</title>
        <authorList>
            <person name="Medina R."/>
            <person name="Franco M.E.E."/>
            <person name="Lucentini C.G."/>
            <person name="Saparrat M.C.N."/>
            <person name="Balatti P.A."/>
        </authorList>
    </citation>
    <scope>NUCLEOTIDE SEQUENCE [LARGE SCALE GENOMIC DNA]</scope>
    <source>
        <strain evidence="3">CIDEFI 213</strain>
    </source>
</reference>
<evidence type="ECO:0000313" key="2">
    <source>
        <dbReference type="EMBL" id="RAQ99183.1"/>
    </source>
</evidence>
<proteinExistence type="predicted"/>
<dbReference type="AlphaFoldDB" id="A0A364MR72"/>